<comment type="caution">
    <text evidence="4">The sequence shown here is derived from an EMBL/GenBank/DDBJ whole genome shotgun (WGS) entry which is preliminary data.</text>
</comment>
<feature type="transmembrane region" description="Helical" evidence="2">
    <location>
        <begin position="454"/>
        <end position="475"/>
    </location>
</feature>
<keyword evidence="2" id="KW-0472">Membrane</keyword>
<evidence type="ECO:0000256" key="2">
    <source>
        <dbReference type="SAM" id="Phobius"/>
    </source>
</evidence>
<evidence type="ECO:0000313" key="5">
    <source>
        <dbReference type="Proteomes" id="UP001151699"/>
    </source>
</evidence>
<feature type="transmembrane region" description="Helical" evidence="2">
    <location>
        <begin position="392"/>
        <end position="414"/>
    </location>
</feature>
<dbReference type="InterPro" id="IPR050327">
    <property type="entry name" value="Proton-linked_MCT"/>
</dbReference>
<dbReference type="OrthoDB" id="410267at2759"/>
<name>A0A9Q0S1H2_9DIPT</name>
<keyword evidence="2" id="KW-0812">Transmembrane</keyword>
<feature type="transmembrane region" description="Helical" evidence="2">
    <location>
        <begin position="426"/>
        <end position="448"/>
    </location>
</feature>
<evidence type="ECO:0000256" key="1">
    <source>
        <dbReference type="ARBA" id="ARBA00004141"/>
    </source>
</evidence>
<keyword evidence="2" id="KW-1133">Transmembrane helix</keyword>
<accession>A0A9Q0S1H2</accession>
<dbReference type="GO" id="GO:0008028">
    <property type="term" value="F:monocarboxylic acid transmembrane transporter activity"/>
    <property type="evidence" value="ECO:0007669"/>
    <property type="project" value="TreeGrafter"/>
</dbReference>
<dbReference type="PROSITE" id="PS50850">
    <property type="entry name" value="MFS"/>
    <property type="match status" value="1"/>
</dbReference>
<dbReference type="PANTHER" id="PTHR11360">
    <property type="entry name" value="MONOCARBOXYLATE TRANSPORTER"/>
    <property type="match status" value="1"/>
</dbReference>
<keyword evidence="5" id="KW-1185">Reference proteome</keyword>
<proteinExistence type="predicted"/>
<dbReference type="InterPro" id="IPR011701">
    <property type="entry name" value="MFS"/>
</dbReference>
<dbReference type="InterPro" id="IPR020846">
    <property type="entry name" value="MFS_dom"/>
</dbReference>
<sequence>MYFLKNRNKAIGIGMSVAGIGPIIFPPVITYLLMTFGVNGTVLILGGISLHTVVAAMLLQPIKWHMRHLIVRSEEKILMHGEDSDDNSDDVFVKPGFYIGIHQRRLSHQKTSDNVDLPSEDEEEYLEKPCNYIDHEVDMQNIYGAEQLPIVRKVSSKQINRCDGFSRNSYSLKELNRTNELYNRRRSLEDTHSHVKPRKRWFEPGSVDTINLGSAVDIFGQRAPDRNESKRLMHPFDRIVEEENKTSEEVDEEERLQKQIIEEKMAEERVLKDKKCTFCWRALGMWIIGFFDLDLLRDKIYVNILLGISIAIFAEFNFSILTPFILYEMNFTTVEVASLMSAVAVSDVISRFVSPWVGDYFEQSSRIMYMISLFFLTVIRMAFLWVSSYSGMLLVMILLGVARGIRTVYMNVIIPDHVPIERLASASGLQMVANGIFLLLFGSIIGVMRDMSGTYTSCIIFINVVTLLTLLMWTVEMIHYHIKLTNLETLDSTT</sequence>
<feature type="domain" description="Major facilitator superfamily (MFS) profile" evidence="3">
    <location>
        <begin position="295"/>
        <end position="494"/>
    </location>
</feature>
<dbReference type="InterPro" id="IPR036259">
    <property type="entry name" value="MFS_trans_sf"/>
</dbReference>
<dbReference type="Proteomes" id="UP001151699">
    <property type="component" value="Chromosome X"/>
</dbReference>
<dbReference type="EMBL" id="WJQU01000003">
    <property type="protein sequence ID" value="KAJ6640366.1"/>
    <property type="molecule type" value="Genomic_DNA"/>
</dbReference>
<organism evidence="4 5">
    <name type="scientific">Pseudolycoriella hygida</name>
    <dbReference type="NCBI Taxonomy" id="35572"/>
    <lineage>
        <taxon>Eukaryota</taxon>
        <taxon>Metazoa</taxon>
        <taxon>Ecdysozoa</taxon>
        <taxon>Arthropoda</taxon>
        <taxon>Hexapoda</taxon>
        <taxon>Insecta</taxon>
        <taxon>Pterygota</taxon>
        <taxon>Neoptera</taxon>
        <taxon>Endopterygota</taxon>
        <taxon>Diptera</taxon>
        <taxon>Nematocera</taxon>
        <taxon>Sciaroidea</taxon>
        <taxon>Sciaridae</taxon>
        <taxon>Pseudolycoriella</taxon>
    </lineage>
</organism>
<feature type="transmembrane region" description="Helical" evidence="2">
    <location>
        <begin position="12"/>
        <end position="34"/>
    </location>
</feature>
<dbReference type="Gene3D" id="1.20.1250.20">
    <property type="entry name" value="MFS general substrate transporter like domains"/>
    <property type="match status" value="1"/>
</dbReference>
<gene>
    <name evidence="4" type="ORF">Bhyg_13116</name>
</gene>
<feature type="transmembrane region" description="Helical" evidence="2">
    <location>
        <begin position="40"/>
        <end position="59"/>
    </location>
</feature>
<evidence type="ECO:0000259" key="3">
    <source>
        <dbReference type="PROSITE" id="PS50850"/>
    </source>
</evidence>
<dbReference type="PANTHER" id="PTHR11360:SF237">
    <property type="entry name" value="MONOCARBOXYLATE TRANSPORTER 12-B-LIKE PROTEIN"/>
    <property type="match status" value="1"/>
</dbReference>
<feature type="transmembrane region" description="Helical" evidence="2">
    <location>
        <begin position="300"/>
        <end position="318"/>
    </location>
</feature>
<dbReference type="AlphaFoldDB" id="A0A9Q0S1H2"/>
<dbReference type="Pfam" id="PF07690">
    <property type="entry name" value="MFS_1"/>
    <property type="match status" value="1"/>
</dbReference>
<protein>
    <recommendedName>
        <fullName evidence="3">Major facilitator superfamily (MFS) profile domain-containing protein</fullName>
    </recommendedName>
</protein>
<comment type="subcellular location">
    <subcellularLocation>
        <location evidence="1">Membrane</location>
        <topology evidence="1">Multi-pass membrane protein</topology>
    </subcellularLocation>
</comment>
<dbReference type="GO" id="GO:0016020">
    <property type="term" value="C:membrane"/>
    <property type="evidence" value="ECO:0007669"/>
    <property type="project" value="UniProtKB-SubCell"/>
</dbReference>
<dbReference type="SUPFAM" id="SSF103473">
    <property type="entry name" value="MFS general substrate transporter"/>
    <property type="match status" value="1"/>
</dbReference>
<reference evidence="4" key="1">
    <citation type="submission" date="2022-07" db="EMBL/GenBank/DDBJ databases">
        <authorList>
            <person name="Trinca V."/>
            <person name="Uliana J.V.C."/>
            <person name="Torres T.T."/>
            <person name="Ward R.J."/>
            <person name="Monesi N."/>
        </authorList>
    </citation>
    <scope>NUCLEOTIDE SEQUENCE</scope>
    <source>
        <strain evidence="4">HSMRA1968</strain>
        <tissue evidence="4">Whole embryos</tissue>
    </source>
</reference>
<evidence type="ECO:0000313" key="4">
    <source>
        <dbReference type="EMBL" id="KAJ6640366.1"/>
    </source>
</evidence>